<keyword evidence="5" id="KW-0378">Hydrolase</keyword>
<evidence type="ECO:0000256" key="7">
    <source>
        <dbReference type="ARBA" id="ARBA00023016"/>
    </source>
</evidence>
<keyword evidence="7" id="KW-0346">Stress response</keyword>
<evidence type="ECO:0000313" key="9">
    <source>
        <dbReference type="Proteomes" id="UP000254400"/>
    </source>
</evidence>
<keyword evidence="6" id="KW-0694">RNA-binding</keyword>
<dbReference type="Gene3D" id="3.30.920.30">
    <property type="entry name" value="Hypothetical protein"/>
    <property type="match status" value="1"/>
</dbReference>
<evidence type="ECO:0000256" key="3">
    <source>
        <dbReference type="ARBA" id="ARBA00022722"/>
    </source>
</evidence>
<dbReference type="Proteomes" id="UP000254400">
    <property type="component" value="Unassembled WGS sequence"/>
</dbReference>
<dbReference type="Pfam" id="PF07927">
    <property type="entry name" value="HicA_toxin"/>
    <property type="match status" value="1"/>
</dbReference>
<dbReference type="InterPro" id="IPR012933">
    <property type="entry name" value="HicA_mRNA_interferase"/>
</dbReference>
<keyword evidence="4" id="KW-0255">Endonuclease</keyword>
<reference evidence="8 9" key="1">
    <citation type="submission" date="2018-06" db="EMBL/GenBank/DDBJ databases">
        <authorList>
            <consortium name="Pathogen Informatics"/>
            <person name="Doyle S."/>
        </authorList>
    </citation>
    <scope>NUCLEOTIDE SEQUENCE [LARGE SCALE GENOMIC DNA]</scope>
    <source>
        <strain evidence="8 9">NCTC10343</strain>
    </source>
</reference>
<keyword evidence="3" id="KW-0540">Nuclease</keyword>
<evidence type="ECO:0000256" key="5">
    <source>
        <dbReference type="ARBA" id="ARBA00022801"/>
    </source>
</evidence>
<accession>A0A1D7MME1</accession>
<sequence length="71" mass="8069">MPKQITVRELVKRLRREGFRPSPSHTGGGSHKRWKHKDDPTRYADISFHNEGATIPIGTLKSIEKTTGVIF</sequence>
<gene>
    <name evidence="8" type="ORF">NCTC10343_01567</name>
</gene>
<dbReference type="AlphaFoldDB" id="A0A1D7MME1"/>
<dbReference type="EMBL" id="UGSC01000001">
    <property type="protein sequence ID" value="SUA68214.1"/>
    <property type="molecule type" value="Genomic_DNA"/>
</dbReference>
<protein>
    <submittedName>
        <fullName evidence="8">YcfA-like protein</fullName>
    </submittedName>
</protein>
<dbReference type="GO" id="GO:0016787">
    <property type="term" value="F:hydrolase activity"/>
    <property type="evidence" value="ECO:0007669"/>
    <property type="project" value="UniProtKB-KW"/>
</dbReference>
<name>A0A1D7MME1_PAEPO</name>
<dbReference type="GO" id="GO:0004519">
    <property type="term" value="F:endonuclease activity"/>
    <property type="evidence" value="ECO:0007669"/>
    <property type="project" value="UniProtKB-KW"/>
</dbReference>
<dbReference type="GO" id="GO:0003729">
    <property type="term" value="F:mRNA binding"/>
    <property type="evidence" value="ECO:0007669"/>
    <property type="project" value="InterPro"/>
</dbReference>
<evidence type="ECO:0000256" key="4">
    <source>
        <dbReference type="ARBA" id="ARBA00022759"/>
    </source>
</evidence>
<dbReference type="SUPFAM" id="SSF54786">
    <property type="entry name" value="YcfA/nrd intein domain"/>
    <property type="match status" value="1"/>
</dbReference>
<evidence type="ECO:0000256" key="1">
    <source>
        <dbReference type="ARBA" id="ARBA00006620"/>
    </source>
</evidence>
<proteinExistence type="inferred from homology"/>
<dbReference type="GeneID" id="93350354"/>
<keyword evidence="2" id="KW-1277">Toxin-antitoxin system</keyword>
<evidence type="ECO:0000256" key="2">
    <source>
        <dbReference type="ARBA" id="ARBA00022649"/>
    </source>
</evidence>
<dbReference type="InterPro" id="IPR038570">
    <property type="entry name" value="HicA_sf"/>
</dbReference>
<evidence type="ECO:0000256" key="6">
    <source>
        <dbReference type="ARBA" id="ARBA00022884"/>
    </source>
</evidence>
<comment type="similarity">
    <text evidence="1">Belongs to the HicA mRNA interferase family.</text>
</comment>
<organism evidence="8 9">
    <name type="scientific">Paenibacillus polymyxa</name>
    <name type="common">Bacillus polymyxa</name>
    <dbReference type="NCBI Taxonomy" id="1406"/>
    <lineage>
        <taxon>Bacteria</taxon>
        <taxon>Bacillati</taxon>
        <taxon>Bacillota</taxon>
        <taxon>Bacilli</taxon>
        <taxon>Bacillales</taxon>
        <taxon>Paenibacillaceae</taxon>
        <taxon>Paenibacillus</taxon>
    </lineage>
</organism>
<dbReference type="RefSeq" id="WP_019686665.1">
    <property type="nucleotide sequence ID" value="NZ_CP015423.1"/>
</dbReference>
<evidence type="ECO:0000313" key="8">
    <source>
        <dbReference type="EMBL" id="SUA68214.1"/>
    </source>
</evidence>